<evidence type="ECO:0000313" key="3">
    <source>
        <dbReference type="Proteomes" id="UP001597601"/>
    </source>
</evidence>
<evidence type="ECO:0000313" key="2">
    <source>
        <dbReference type="EMBL" id="MFD2865883.1"/>
    </source>
</evidence>
<organism evidence="2 3">
    <name type="scientific">Mucilaginibacter antarcticus</name>
    <dbReference type="NCBI Taxonomy" id="1855725"/>
    <lineage>
        <taxon>Bacteria</taxon>
        <taxon>Pseudomonadati</taxon>
        <taxon>Bacteroidota</taxon>
        <taxon>Sphingobacteriia</taxon>
        <taxon>Sphingobacteriales</taxon>
        <taxon>Sphingobacteriaceae</taxon>
        <taxon>Mucilaginibacter</taxon>
    </lineage>
</organism>
<gene>
    <name evidence="2" type="ORF">ACFSYC_14375</name>
</gene>
<dbReference type="EMBL" id="JBHUON010000018">
    <property type="protein sequence ID" value="MFD2865883.1"/>
    <property type="molecule type" value="Genomic_DNA"/>
</dbReference>
<dbReference type="InterPro" id="IPR036378">
    <property type="entry name" value="FAS1_dom_sf"/>
</dbReference>
<reference evidence="3" key="1">
    <citation type="journal article" date="2019" name="Int. J. Syst. Evol. Microbiol.">
        <title>The Global Catalogue of Microorganisms (GCM) 10K type strain sequencing project: providing services to taxonomists for standard genome sequencing and annotation.</title>
        <authorList>
            <consortium name="The Broad Institute Genomics Platform"/>
            <consortium name="The Broad Institute Genome Sequencing Center for Infectious Disease"/>
            <person name="Wu L."/>
            <person name="Ma J."/>
        </authorList>
    </citation>
    <scope>NUCLEOTIDE SEQUENCE [LARGE SCALE GENOMIC DNA]</scope>
    <source>
        <strain evidence="3">KCTC 52232</strain>
    </source>
</reference>
<dbReference type="RefSeq" id="WP_377129030.1">
    <property type="nucleotide sequence ID" value="NZ_JBHUON010000018.1"/>
</dbReference>
<dbReference type="SUPFAM" id="SSF82153">
    <property type="entry name" value="FAS1 domain"/>
    <property type="match status" value="1"/>
</dbReference>
<evidence type="ECO:0000259" key="1">
    <source>
        <dbReference type="PROSITE" id="PS50213"/>
    </source>
</evidence>
<comment type="caution">
    <text evidence="2">The sequence shown here is derived from an EMBL/GenBank/DDBJ whole genome shotgun (WGS) entry which is preliminary data.</text>
</comment>
<feature type="domain" description="FAS1" evidence="1">
    <location>
        <begin position="43"/>
        <end position="230"/>
    </location>
</feature>
<dbReference type="Proteomes" id="UP001597601">
    <property type="component" value="Unassembled WGS sequence"/>
</dbReference>
<keyword evidence="3" id="KW-1185">Reference proteome</keyword>
<dbReference type="Pfam" id="PF02469">
    <property type="entry name" value="Fasciclin"/>
    <property type="match status" value="1"/>
</dbReference>
<dbReference type="PROSITE" id="PS50213">
    <property type="entry name" value="FAS1"/>
    <property type="match status" value="1"/>
</dbReference>
<protein>
    <submittedName>
        <fullName evidence="2">Fasciclin domain-containing protein</fullName>
    </submittedName>
</protein>
<dbReference type="PROSITE" id="PS51257">
    <property type="entry name" value="PROKAR_LIPOPROTEIN"/>
    <property type="match status" value="1"/>
</dbReference>
<accession>A0ABW5XRK0</accession>
<proteinExistence type="predicted"/>
<dbReference type="InterPro" id="IPR000782">
    <property type="entry name" value="FAS1_domain"/>
</dbReference>
<sequence>MRNFTKKYITLIVCSVVLTITVSSCSKDKYYKDGGLANPQFNGTVLQYLQSNPVKFDSVVQVIKLAGMEEVFSKESITFFAPTDEVIRRTIGIVNGKIPLLQYRLNQNLYDLNRDTIKTLSDIKPAIWKKFLMRYIIKGKYLLKDFPQLDFDLRPLYPGGYYYGYNGDLLNVGVVFNSANAIRYAGYRQLCIAPLIDPSDPTRTYFSSAPVATSDVQPTNGVVHVLVEYTPLKDNKLGDIRLDASMMEIFGMGYDFYTDVILNR</sequence>
<dbReference type="Gene3D" id="2.30.180.10">
    <property type="entry name" value="FAS1 domain"/>
    <property type="match status" value="1"/>
</dbReference>
<name>A0ABW5XRK0_9SPHI</name>